<evidence type="ECO:0000313" key="9">
    <source>
        <dbReference type="EMBL" id="ANZ77321.1"/>
    </source>
</evidence>
<comment type="subcellular location">
    <subcellularLocation>
        <location evidence="1">Cytoplasm</location>
    </subcellularLocation>
</comment>
<dbReference type="Gene3D" id="1.25.40.90">
    <property type="match status" value="1"/>
</dbReference>
<dbReference type="InterPro" id="IPR008942">
    <property type="entry name" value="ENTH_VHS"/>
</dbReference>
<name>A0A1B2JHF5_PICPA</name>
<evidence type="ECO:0000256" key="2">
    <source>
        <dbReference type="ARBA" id="ARBA00010135"/>
    </source>
</evidence>
<dbReference type="PANTHER" id="PTHR10407">
    <property type="entry name" value="HUNTINGTIN INTERACTING PROTEIN 1"/>
    <property type="match status" value="1"/>
</dbReference>
<dbReference type="GO" id="GO:0080025">
    <property type="term" value="F:phosphatidylinositol-3,5-bisphosphate binding"/>
    <property type="evidence" value="ECO:0007669"/>
    <property type="project" value="TreeGrafter"/>
</dbReference>
<dbReference type="InterPro" id="IPR035964">
    <property type="entry name" value="I/LWEQ_dom_sf"/>
</dbReference>
<dbReference type="GO" id="GO:0035615">
    <property type="term" value="F:clathrin adaptor activity"/>
    <property type="evidence" value="ECO:0007669"/>
    <property type="project" value="TreeGrafter"/>
</dbReference>
<evidence type="ECO:0000256" key="1">
    <source>
        <dbReference type="ARBA" id="ARBA00004496"/>
    </source>
</evidence>
<feature type="coiled-coil region" evidence="5">
    <location>
        <begin position="1002"/>
        <end position="1031"/>
    </location>
</feature>
<dbReference type="GO" id="GO:0048268">
    <property type="term" value="P:clathrin coat assembly"/>
    <property type="evidence" value="ECO:0007669"/>
    <property type="project" value="TreeGrafter"/>
</dbReference>
<dbReference type="InterPro" id="IPR013809">
    <property type="entry name" value="ENTH"/>
</dbReference>
<dbReference type="InterPro" id="IPR011417">
    <property type="entry name" value="ANTH_dom"/>
</dbReference>
<evidence type="ECO:0000259" key="8">
    <source>
        <dbReference type="PROSITE" id="PS50945"/>
    </source>
</evidence>
<dbReference type="PROSITE" id="PS50942">
    <property type="entry name" value="ENTH"/>
    <property type="match status" value="1"/>
</dbReference>
<dbReference type="Pfam" id="PF07651">
    <property type="entry name" value="ANTH"/>
    <property type="match status" value="1"/>
</dbReference>
<feature type="domain" description="ENTH" evidence="7">
    <location>
        <begin position="1"/>
        <end position="129"/>
    </location>
</feature>
<dbReference type="SUPFAM" id="SSF48464">
    <property type="entry name" value="ENTH/VHS domain"/>
    <property type="match status" value="1"/>
</dbReference>
<keyword evidence="3" id="KW-0963">Cytoplasm</keyword>
<accession>A0A1B2JHF5</accession>
<dbReference type="PROSITE" id="PS50945">
    <property type="entry name" value="I_LWEQ"/>
    <property type="match status" value="1"/>
</dbReference>
<dbReference type="GO" id="GO:0030479">
    <property type="term" value="C:actin cortical patch"/>
    <property type="evidence" value="ECO:0007669"/>
    <property type="project" value="TreeGrafter"/>
</dbReference>
<dbReference type="GO" id="GO:0043325">
    <property type="term" value="F:phosphatidylinositol-3,4-bisphosphate binding"/>
    <property type="evidence" value="ECO:0007669"/>
    <property type="project" value="TreeGrafter"/>
</dbReference>
<reference evidence="9 10" key="1">
    <citation type="submission" date="2016-02" db="EMBL/GenBank/DDBJ databases">
        <title>Comparative genomic and transcriptomic foundation for Pichia pastoris.</title>
        <authorList>
            <person name="Love K.R."/>
            <person name="Shah K.A."/>
            <person name="Whittaker C.A."/>
            <person name="Wu J."/>
            <person name="Bartlett M.C."/>
            <person name="Ma D."/>
            <person name="Leeson R.L."/>
            <person name="Priest M."/>
            <person name="Young S.K."/>
            <person name="Love J.C."/>
        </authorList>
    </citation>
    <scope>NUCLEOTIDE SEQUENCE [LARGE SCALE GENOMIC DNA]</scope>
    <source>
        <strain evidence="9 10">ATCC 28485</strain>
    </source>
</reference>
<organism evidence="9 10">
    <name type="scientific">Komagataella pastoris</name>
    <name type="common">Yeast</name>
    <name type="synonym">Pichia pastoris</name>
    <dbReference type="NCBI Taxonomy" id="4922"/>
    <lineage>
        <taxon>Eukaryota</taxon>
        <taxon>Fungi</taxon>
        <taxon>Dikarya</taxon>
        <taxon>Ascomycota</taxon>
        <taxon>Saccharomycotina</taxon>
        <taxon>Pichiomycetes</taxon>
        <taxon>Pichiales</taxon>
        <taxon>Pichiaceae</taxon>
        <taxon>Komagataella</taxon>
    </lineage>
</organism>
<dbReference type="GO" id="GO:0007015">
    <property type="term" value="P:actin filament organization"/>
    <property type="evidence" value="ECO:0007669"/>
    <property type="project" value="TreeGrafter"/>
</dbReference>
<dbReference type="SMART" id="SM00273">
    <property type="entry name" value="ENTH"/>
    <property type="match status" value="1"/>
</dbReference>
<dbReference type="SMART" id="SM00307">
    <property type="entry name" value="ILWEQ"/>
    <property type="match status" value="1"/>
</dbReference>
<dbReference type="GO" id="GO:0006897">
    <property type="term" value="P:endocytosis"/>
    <property type="evidence" value="ECO:0007669"/>
    <property type="project" value="InterPro"/>
</dbReference>
<evidence type="ECO:0000313" key="10">
    <source>
        <dbReference type="Proteomes" id="UP000094565"/>
    </source>
</evidence>
<dbReference type="InterPro" id="IPR002558">
    <property type="entry name" value="ILWEQ_dom"/>
</dbReference>
<evidence type="ECO:0000256" key="6">
    <source>
        <dbReference type="SAM" id="MobiDB-lite"/>
    </source>
</evidence>
<dbReference type="AlphaFoldDB" id="A0A1B2JHF5"/>
<evidence type="ECO:0000256" key="4">
    <source>
        <dbReference type="ARBA" id="ARBA00023203"/>
    </source>
</evidence>
<dbReference type="PANTHER" id="PTHR10407:SF15">
    <property type="entry name" value="HUNTINGTIN INTERACTING PROTEIN 1"/>
    <property type="match status" value="1"/>
</dbReference>
<sequence length="1048" mass="118203">MSRQEADLKVSIKKACSTEEAAPKRKHVRACIVFTWDHRSSKAFYNGLRLLPIQNDEIPLFKSLITIHKVLQEGHPSAIKEGIKNRDWIQSLGHVFPGDGMKRYGRLIREYDRYLIRKIDFHNSHKGFNGTFEYEEYVSLKTVSDPNEGYEAIMDLMVLQDSINDLQRLLFASVDSSSHSELKISALVPLVAESYGIFKFITSMLRGMCHSLGHEDEALQPLIERFISQYSDLYDFYAECSYVKYLTSLVNIPKLPLEAPDLFNWDETDELKPRLPVEEAPLQVSSKAPSEELGTPTEVIHSQSTAGTDLWAQSNAMKQQYDQEQQLLEQERQQQLLEQQRQQQEQLEYWEKQKQLQEQQQLYAQQQLESDQLQRQVQGRVGELERDLLILRGQFDRDQLMLQQYDERVKALETELSSTTQNAQQQLGAKEELLGNIQEQAAQWKSKYDSLAKLYSQLREEHLNLLSKFKTAQLKASSAREAIDKRERIERDLKAKNIELADLIRERDRARLDLERSKSDKNTEIEKLEAQLRDQEIKLADIEKSHSSELKSFLSQHNKEIQELQNQLQASSLSESADGRLKSLEAQLQEKDDELAIAHQTMEATIKELTGQQSIQNSAIDEQIDAILLEHIDKLTEVIDAILTSGVQRIQDGLFELDSPMQAGNQNSSPEYLSSIIEKSSNLATEFTSSFNGFIADGPNGDHVSVIQTITEFTTSIVDLLLNCKGVVRLASSDQEAEALLNSARDVAEESESFIVSLYSSSLKGLSDQEKTDKAIEGNVDIQQELQTLSSLVEGLISSQVNINVNENVGELVDREMAHAAETIAKASDHLTNLLTNAKQDISSIDMKVNNSILSAAIAVTNAIILLIKTATDCQDEIVNHGRGSSSRTSFYKKHNKWTEGLISASKSVAYSTNSLIQIADGVLSSTNSPEQLIVACNDVAASTAQLVAASRVKASFMSKTQDKLELASKSVTSACRSLVRQVQEILSQKDKEGQEIDFSKLSAHENKTVQMEQQVEILKLETALQNARRRLGEIRRFGYHTDEEEAN</sequence>
<evidence type="ECO:0000256" key="3">
    <source>
        <dbReference type="ARBA" id="ARBA00022490"/>
    </source>
</evidence>
<dbReference type="SUPFAM" id="SSF109885">
    <property type="entry name" value="I/LWEQ domain"/>
    <property type="match status" value="1"/>
</dbReference>
<dbReference type="Proteomes" id="UP000094565">
    <property type="component" value="Chromosome 4"/>
</dbReference>
<keyword evidence="5" id="KW-0175">Coiled coil</keyword>
<dbReference type="GO" id="GO:0051015">
    <property type="term" value="F:actin filament binding"/>
    <property type="evidence" value="ECO:0007669"/>
    <property type="project" value="TreeGrafter"/>
</dbReference>
<keyword evidence="4" id="KW-0009">Actin-binding</keyword>
<dbReference type="CDD" id="cd17007">
    <property type="entry name" value="ANTH_N_Sla2p"/>
    <property type="match status" value="1"/>
</dbReference>
<dbReference type="InterPro" id="IPR030224">
    <property type="entry name" value="Sla2_fam"/>
</dbReference>
<keyword evidence="10" id="KW-1185">Reference proteome</keyword>
<evidence type="ECO:0000256" key="5">
    <source>
        <dbReference type="SAM" id="Coils"/>
    </source>
</evidence>
<dbReference type="OrthoDB" id="10262320at2759"/>
<evidence type="ECO:0000259" key="7">
    <source>
        <dbReference type="PROSITE" id="PS50942"/>
    </source>
</evidence>
<dbReference type="Pfam" id="PF01608">
    <property type="entry name" value="I_LWEQ"/>
    <property type="match status" value="1"/>
</dbReference>
<dbReference type="GO" id="GO:0030136">
    <property type="term" value="C:clathrin-coated vesicle"/>
    <property type="evidence" value="ECO:0007669"/>
    <property type="project" value="TreeGrafter"/>
</dbReference>
<dbReference type="Gene3D" id="1.20.1410.10">
    <property type="entry name" value="I/LWEQ domain"/>
    <property type="match status" value="1"/>
</dbReference>
<feature type="region of interest" description="Disordered" evidence="6">
    <location>
        <begin position="274"/>
        <end position="301"/>
    </location>
</feature>
<proteinExistence type="inferred from homology"/>
<dbReference type="EMBL" id="CP014587">
    <property type="protein sequence ID" value="ANZ77321.1"/>
    <property type="molecule type" value="Genomic_DNA"/>
</dbReference>
<comment type="similarity">
    <text evidence="2">Belongs to the SLA2 family.</text>
</comment>
<gene>
    <name evidence="9" type="ORF">ATY40_BA7504425</name>
</gene>
<dbReference type="GO" id="GO:0032051">
    <property type="term" value="F:clathrin light chain binding"/>
    <property type="evidence" value="ECO:0007669"/>
    <property type="project" value="TreeGrafter"/>
</dbReference>
<feature type="coiled-coil region" evidence="5">
    <location>
        <begin position="314"/>
        <end position="601"/>
    </location>
</feature>
<protein>
    <submittedName>
        <fullName evidence="9">BA75_04425T0</fullName>
    </submittedName>
</protein>
<feature type="domain" description="I/LWEQ" evidence="8">
    <location>
        <begin position="801"/>
        <end position="1043"/>
    </location>
</feature>